<name>A0ABP5ZRZ7_9ACTN</name>
<dbReference type="Proteomes" id="UP001501358">
    <property type="component" value="Unassembled WGS sequence"/>
</dbReference>
<dbReference type="SUPFAM" id="SSF51735">
    <property type="entry name" value="NAD(P)-binding Rossmann-fold domains"/>
    <property type="match status" value="1"/>
</dbReference>
<dbReference type="Gene3D" id="3.90.25.10">
    <property type="entry name" value="UDP-galactose 4-epimerase, domain 1"/>
    <property type="match status" value="1"/>
</dbReference>
<comment type="catalytic activity">
    <reaction evidence="1 8">
        <text>dTDP-alpha-D-glucose = dTDP-4-dehydro-6-deoxy-alpha-D-glucose + H2O</text>
        <dbReference type="Rhea" id="RHEA:17221"/>
        <dbReference type="ChEBI" id="CHEBI:15377"/>
        <dbReference type="ChEBI" id="CHEBI:57477"/>
        <dbReference type="ChEBI" id="CHEBI:57649"/>
        <dbReference type="EC" id="4.2.1.46"/>
    </reaction>
</comment>
<evidence type="ECO:0000256" key="5">
    <source>
        <dbReference type="ARBA" id="ARBA00016977"/>
    </source>
</evidence>
<accession>A0ABP5ZRZ7</accession>
<evidence type="ECO:0000313" key="11">
    <source>
        <dbReference type="Proteomes" id="UP001501358"/>
    </source>
</evidence>
<keyword evidence="6" id="KW-0520">NAD</keyword>
<protein>
    <recommendedName>
        <fullName evidence="5 8">dTDP-glucose 4,6-dehydratase</fullName>
        <ecNumber evidence="4 8">4.2.1.46</ecNumber>
    </recommendedName>
</protein>
<evidence type="ECO:0000256" key="2">
    <source>
        <dbReference type="ARBA" id="ARBA00001911"/>
    </source>
</evidence>
<evidence type="ECO:0000256" key="3">
    <source>
        <dbReference type="ARBA" id="ARBA00008178"/>
    </source>
</evidence>
<comment type="cofactor">
    <cofactor evidence="2 8">
        <name>NAD(+)</name>
        <dbReference type="ChEBI" id="CHEBI:57540"/>
    </cofactor>
</comment>
<dbReference type="PANTHER" id="PTHR43000">
    <property type="entry name" value="DTDP-D-GLUCOSE 4,6-DEHYDRATASE-RELATED"/>
    <property type="match status" value="1"/>
</dbReference>
<proteinExistence type="inferred from homology"/>
<keyword evidence="11" id="KW-1185">Reference proteome</keyword>
<evidence type="ECO:0000256" key="1">
    <source>
        <dbReference type="ARBA" id="ARBA00001539"/>
    </source>
</evidence>
<evidence type="ECO:0000256" key="7">
    <source>
        <dbReference type="ARBA" id="ARBA00023239"/>
    </source>
</evidence>
<dbReference type="InterPro" id="IPR016040">
    <property type="entry name" value="NAD(P)-bd_dom"/>
</dbReference>
<dbReference type="EMBL" id="BAAATA010000031">
    <property type="protein sequence ID" value="GAA2502495.1"/>
    <property type="molecule type" value="Genomic_DNA"/>
</dbReference>
<dbReference type="Pfam" id="PF16363">
    <property type="entry name" value="GDP_Man_Dehyd"/>
    <property type="match status" value="1"/>
</dbReference>
<evidence type="ECO:0000259" key="9">
    <source>
        <dbReference type="Pfam" id="PF16363"/>
    </source>
</evidence>
<evidence type="ECO:0000256" key="8">
    <source>
        <dbReference type="RuleBase" id="RU004473"/>
    </source>
</evidence>
<gene>
    <name evidence="10" type="primary">rfbB_1</name>
    <name evidence="10" type="ORF">GCM10010406_43800</name>
</gene>
<dbReference type="EC" id="4.2.1.46" evidence="4 8"/>
<organism evidence="10 11">
    <name type="scientific">Streptomyces thermolineatus</name>
    <dbReference type="NCBI Taxonomy" id="44033"/>
    <lineage>
        <taxon>Bacteria</taxon>
        <taxon>Bacillati</taxon>
        <taxon>Actinomycetota</taxon>
        <taxon>Actinomycetes</taxon>
        <taxon>Kitasatosporales</taxon>
        <taxon>Streptomycetaceae</taxon>
        <taxon>Streptomyces</taxon>
    </lineage>
</organism>
<evidence type="ECO:0000256" key="6">
    <source>
        <dbReference type="ARBA" id="ARBA00023027"/>
    </source>
</evidence>
<dbReference type="Gene3D" id="3.40.50.720">
    <property type="entry name" value="NAD(P)-binding Rossmann-like Domain"/>
    <property type="match status" value="1"/>
</dbReference>
<dbReference type="InterPro" id="IPR005888">
    <property type="entry name" value="dTDP_Gluc_deHydtase"/>
</dbReference>
<sequence length="345" mass="38102">MPPPSPATAKKLLVTGGAGFIGSHFVRTLLHGGHEGHEQTRVTVLDRLTYAGNRDNLPARHPRLEFVRGDVCDGPLLRELLPGHDAVVHFAAESHVDRSVESGAEFVRTNVLGTQTLLEACLSSGVERVVHVSTDEVYGSIAEGAWTEEWPLSPNSPYAASKASSDLIARSYWRTHGLNVSITRCSNNYGPYQHPEKLIPLFVTNLLEGLPVPLYGDGRNVREWLHVDDHCRAVALVLDRGRAGEVYNVGGGEEQTNLHITERLLDLCGATSSSVRRVPDRKGHDLRYALDSTKIREELGYRPRVPFEQGLADTVDWYRARPAWWKAMKYAGEDTGQQRQGGTAS</sequence>
<feature type="domain" description="NAD(P)-binding" evidence="9">
    <location>
        <begin position="13"/>
        <end position="314"/>
    </location>
</feature>
<comment type="similarity">
    <text evidence="3 8">Belongs to the NAD(P)-dependent epimerase/dehydratase family. dTDP-glucose dehydratase subfamily.</text>
</comment>
<dbReference type="NCBIfam" id="TIGR01181">
    <property type="entry name" value="dTDP_gluc_dehyt"/>
    <property type="match status" value="1"/>
</dbReference>
<dbReference type="RefSeq" id="WP_344384952.1">
    <property type="nucleotide sequence ID" value="NZ_BAAATA010000031.1"/>
</dbReference>
<dbReference type="CDD" id="cd05246">
    <property type="entry name" value="dTDP_GD_SDR_e"/>
    <property type="match status" value="1"/>
</dbReference>
<keyword evidence="7 8" id="KW-0456">Lyase</keyword>
<evidence type="ECO:0000256" key="4">
    <source>
        <dbReference type="ARBA" id="ARBA00011990"/>
    </source>
</evidence>
<comment type="caution">
    <text evidence="10">The sequence shown here is derived from an EMBL/GenBank/DDBJ whole genome shotgun (WGS) entry which is preliminary data.</text>
</comment>
<evidence type="ECO:0000313" key="10">
    <source>
        <dbReference type="EMBL" id="GAA2502495.1"/>
    </source>
</evidence>
<reference evidence="11" key="1">
    <citation type="journal article" date="2019" name="Int. J. Syst. Evol. Microbiol.">
        <title>The Global Catalogue of Microorganisms (GCM) 10K type strain sequencing project: providing services to taxonomists for standard genome sequencing and annotation.</title>
        <authorList>
            <consortium name="The Broad Institute Genomics Platform"/>
            <consortium name="The Broad Institute Genome Sequencing Center for Infectious Disease"/>
            <person name="Wu L."/>
            <person name="Ma J."/>
        </authorList>
    </citation>
    <scope>NUCLEOTIDE SEQUENCE [LARGE SCALE GENOMIC DNA]</scope>
    <source>
        <strain evidence="11">JCM 6307</strain>
    </source>
</reference>
<dbReference type="InterPro" id="IPR036291">
    <property type="entry name" value="NAD(P)-bd_dom_sf"/>
</dbReference>